<gene>
    <name evidence="4" type="ORF">BST63_14390</name>
    <name evidence="3" type="ORF">BSZ18_13300</name>
</gene>
<proteinExistence type="predicted"/>
<keyword evidence="2" id="KW-0472">Membrane</keyword>
<name>A0A1X3GJE8_9BRAD</name>
<keyword evidence="6" id="KW-1185">Reference proteome</keyword>
<evidence type="ECO:0000256" key="1">
    <source>
        <dbReference type="SAM" id="MobiDB-lite"/>
    </source>
</evidence>
<dbReference type="EMBL" id="NAFI01000166">
    <property type="protein sequence ID" value="OSJ12493.1"/>
    <property type="molecule type" value="Genomic_DNA"/>
</dbReference>
<feature type="transmembrane region" description="Helical" evidence="2">
    <location>
        <begin position="155"/>
        <end position="175"/>
    </location>
</feature>
<feature type="region of interest" description="Disordered" evidence="1">
    <location>
        <begin position="99"/>
        <end position="148"/>
    </location>
</feature>
<evidence type="ECO:0000313" key="6">
    <source>
        <dbReference type="Proteomes" id="UP000193884"/>
    </source>
</evidence>
<dbReference type="Proteomes" id="UP000193884">
    <property type="component" value="Unassembled WGS sequence"/>
</dbReference>
<dbReference type="AlphaFoldDB" id="A0A1X3GJE8"/>
<comment type="caution">
    <text evidence="3">The sequence shown here is derived from an EMBL/GenBank/DDBJ whole genome shotgun (WGS) entry which is preliminary data.</text>
</comment>
<feature type="compositionally biased region" description="Basic and acidic residues" evidence="1">
    <location>
        <begin position="214"/>
        <end position="223"/>
    </location>
</feature>
<dbReference type="RefSeq" id="WP_085359799.1">
    <property type="nucleotide sequence ID" value="NZ_NAFD01000183.1"/>
</dbReference>
<dbReference type="OrthoDB" id="8250264at2"/>
<sequence>MTDPSDTAAGAPNTHAIKAGFVRLLSGRIRDISSDPRQIREIVYELARIKLLEQLTHGDARESRELQQVLERAIREVELSFDRSERDALSKAPELALDVASHQSPPSPPAPQPVPHLAPVPPSPPVPKPAETGRGSVAPPSPPDQSRRSGILNSLIRLAAILVVIAGASAAVTYWPRLRTQSLALWQSATLSKRTSTSPEPHPTGAVTPSSGESVERTPDQPKEPVTPAQPSMPLPTTFGVYALSQGQLQELKPVPGKIPDRRVAISAAITTPSATTLTSGDVSFIVFRPDGGVDATGTEVRVVAKVSRAMGVDATGKAAMVSAGDTWVIRSMSFPYKVGPVEDQPRMLSLQPEQDGFTLSPGRYVVVVKGMGYDFTVAGTPTDPNQCVERINATNGAFYSPCPPRR</sequence>
<evidence type="ECO:0000256" key="2">
    <source>
        <dbReference type="SAM" id="Phobius"/>
    </source>
</evidence>
<evidence type="ECO:0000313" key="3">
    <source>
        <dbReference type="EMBL" id="OSJ12493.1"/>
    </source>
</evidence>
<keyword evidence="2" id="KW-1133">Transmembrane helix</keyword>
<protein>
    <submittedName>
        <fullName evidence="3">Uncharacterized protein</fullName>
    </submittedName>
</protein>
<feature type="region of interest" description="Disordered" evidence="1">
    <location>
        <begin position="192"/>
        <end position="234"/>
    </location>
</feature>
<organism evidence="3 5">
    <name type="scientific">Bradyrhizobium canariense</name>
    <dbReference type="NCBI Taxonomy" id="255045"/>
    <lineage>
        <taxon>Bacteria</taxon>
        <taxon>Pseudomonadati</taxon>
        <taxon>Pseudomonadota</taxon>
        <taxon>Alphaproteobacteria</taxon>
        <taxon>Hyphomicrobiales</taxon>
        <taxon>Nitrobacteraceae</taxon>
        <taxon>Bradyrhizobium</taxon>
    </lineage>
</organism>
<dbReference type="EMBL" id="NAFK01000157">
    <property type="protein sequence ID" value="OSJ29607.1"/>
    <property type="molecule type" value="Genomic_DNA"/>
</dbReference>
<reference evidence="5 6" key="1">
    <citation type="submission" date="2017-03" db="EMBL/GenBank/DDBJ databases">
        <title>Whole genome sequences of fourteen strains of Bradyrhizobium canariense and one strain of Bradyrhizobium japonicum isolated from Lupinus (Papilionoideae: Genisteae) species in Algeria.</title>
        <authorList>
            <person name="Crovadore J."/>
            <person name="Chekireb D."/>
            <person name="Brachmann A."/>
            <person name="Chablais R."/>
            <person name="Cochard B."/>
            <person name="Lefort F."/>
        </authorList>
    </citation>
    <scope>NUCLEOTIDE SEQUENCE [LARGE SCALE GENOMIC DNA]</scope>
    <source>
        <strain evidence="3 5">UBMA195</strain>
        <strain evidence="4 6">UBMAN05</strain>
    </source>
</reference>
<keyword evidence="2" id="KW-0812">Transmembrane</keyword>
<evidence type="ECO:0000313" key="4">
    <source>
        <dbReference type="EMBL" id="OSJ29607.1"/>
    </source>
</evidence>
<evidence type="ECO:0000313" key="5">
    <source>
        <dbReference type="Proteomes" id="UP000193553"/>
    </source>
</evidence>
<dbReference type="Proteomes" id="UP000193553">
    <property type="component" value="Unassembled WGS sequence"/>
</dbReference>
<feature type="compositionally biased region" description="Pro residues" evidence="1">
    <location>
        <begin position="105"/>
        <end position="128"/>
    </location>
</feature>
<accession>A0A1X3GJE8</accession>